<feature type="transmembrane region" description="Helical" evidence="1">
    <location>
        <begin position="85"/>
        <end position="111"/>
    </location>
</feature>
<feature type="domain" description="DUF4395" evidence="2">
    <location>
        <begin position="11"/>
        <end position="140"/>
    </location>
</feature>
<dbReference type="InterPro" id="IPR025508">
    <property type="entry name" value="DUF4395"/>
</dbReference>
<organism evidence="3 4">
    <name type="scientific">Haloactinopolyspora alba</name>
    <dbReference type="NCBI Taxonomy" id="648780"/>
    <lineage>
        <taxon>Bacteria</taxon>
        <taxon>Bacillati</taxon>
        <taxon>Actinomycetota</taxon>
        <taxon>Actinomycetes</taxon>
        <taxon>Jiangellales</taxon>
        <taxon>Jiangellaceae</taxon>
        <taxon>Haloactinopolyspora</taxon>
    </lineage>
</organism>
<name>A0A2P8DK16_9ACTN</name>
<feature type="transmembrane region" description="Helical" evidence="1">
    <location>
        <begin position="117"/>
        <end position="138"/>
    </location>
</feature>
<keyword evidence="1" id="KW-0812">Transmembrane</keyword>
<dbReference type="RefSeq" id="WP_106539380.1">
    <property type="nucleotide sequence ID" value="NZ_ML142904.1"/>
</dbReference>
<dbReference type="AlphaFoldDB" id="A0A2P8DK16"/>
<dbReference type="Pfam" id="PF14340">
    <property type="entry name" value="DUF4395"/>
    <property type="match status" value="1"/>
</dbReference>
<keyword evidence="1" id="KW-0472">Membrane</keyword>
<evidence type="ECO:0000313" key="3">
    <source>
        <dbReference type="EMBL" id="PSK97554.1"/>
    </source>
</evidence>
<gene>
    <name evidence="3" type="ORF">CLV30_12246</name>
</gene>
<sequence length="155" mass="15968">MRATPAVRREIDPRGPRFAAALTTVVLAAVLITQNAWLLAAQTAVFAVGALAGPAAAPYGRLFARAVRPRLAPPSQLEDAAPPRFAQAVGLVFSLTGLAGLLGGVVVLGYVAVGAALAAAFLNAAFGLCLGCETYLAYRRSFLSRSAHHTTEVAP</sequence>
<accession>A0A2P8DK16</accession>
<protein>
    <submittedName>
        <fullName evidence="3">Uncharacterized protein DUF4395</fullName>
    </submittedName>
</protein>
<comment type="caution">
    <text evidence="3">The sequence shown here is derived from an EMBL/GenBank/DDBJ whole genome shotgun (WGS) entry which is preliminary data.</text>
</comment>
<evidence type="ECO:0000259" key="2">
    <source>
        <dbReference type="Pfam" id="PF14340"/>
    </source>
</evidence>
<dbReference type="OrthoDB" id="345402at2"/>
<reference evidence="3 4" key="1">
    <citation type="submission" date="2018-03" db="EMBL/GenBank/DDBJ databases">
        <title>Genomic Encyclopedia of Archaeal and Bacterial Type Strains, Phase II (KMG-II): from individual species to whole genera.</title>
        <authorList>
            <person name="Goeker M."/>
        </authorList>
    </citation>
    <scope>NUCLEOTIDE SEQUENCE [LARGE SCALE GENOMIC DNA]</scope>
    <source>
        <strain evidence="3 4">DSM 45211</strain>
    </source>
</reference>
<keyword evidence="1" id="KW-1133">Transmembrane helix</keyword>
<dbReference type="Proteomes" id="UP000243528">
    <property type="component" value="Unassembled WGS sequence"/>
</dbReference>
<keyword evidence="4" id="KW-1185">Reference proteome</keyword>
<evidence type="ECO:0000313" key="4">
    <source>
        <dbReference type="Proteomes" id="UP000243528"/>
    </source>
</evidence>
<feature type="transmembrane region" description="Helical" evidence="1">
    <location>
        <begin position="44"/>
        <end position="64"/>
    </location>
</feature>
<proteinExistence type="predicted"/>
<evidence type="ECO:0000256" key="1">
    <source>
        <dbReference type="SAM" id="Phobius"/>
    </source>
</evidence>
<dbReference type="EMBL" id="PYGE01000022">
    <property type="protein sequence ID" value="PSK97554.1"/>
    <property type="molecule type" value="Genomic_DNA"/>
</dbReference>
<feature type="transmembrane region" description="Helical" evidence="1">
    <location>
        <begin position="18"/>
        <end position="38"/>
    </location>
</feature>